<feature type="transmembrane region" description="Helical" evidence="7">
    <location>
        <begin position="39"/>
        <end position="58"/>
    </location>
</feature>
<feature type="domain" description="Bacterial sugar transferase" evidence="8">
    <location>
        <begin position="164"/>
        <end position="346"/>
    </location>
</feature>
<protein>
    <submittedName>
        <fullName evidence="9">Glycosyl transferase</fullName>
    </submittedName>
</protein>
<dbReference type="AlphaFoldDB" id="A0A2U2AHM5"/>
<dbReference type="PANTHER" id="PTHR30576:SF0">
    <property type="entry name" value="UNDECAPRENYL-PHOSPHATE N-ACETYLGALACTOSAMINYL 1-PHOSPHATE TRANSFERASE-RELATED"/>
    <property type="match status" value="1"/>
</dbReference>
<proteinExistence type="inferred from homology"/>
<evidence type="ECO:0000256" key="2">
    <source>
        <dbReference type="ARBA" id="ARBA00006464"/>
    </source>
</evidence>
<keyword evidence="4 7" id="KW-0812">Transmembrane</keyword>
<dbReference type="Proteomes" id="UP000245020">
    <property type="component" value="Unassembled WGS sequence"/>
</dbReference>
<dbReference type="GO" id="GO:0016780">
    <property type="term" value="F:phosphotransferase activity, for other substituted phosphate groups"/>
    <property type="evidence" value="ECO:0007669"/>
    <property type="project" value="TreeGrafter"/>
</dbReference>
<organism evidence="9 10">
    <name type="scientific">Ignatzschineria ureiclastica</name>
    <dbReference type="NCBI Taxonomy" id="472582"/>
    <lineage>
        <taxon>Bacteria</taxon>
        <taxon>Pseudomonadati</taxon>
        <taxon>Pseudomonadota</taxon>
        <taxon>Gammaproteobacteria</taxon>
        <taxon>Cardiobacteriales</taxon>
        <taxon>Ignatzschineriaceae</taxon>
        <taxon>Ignatzschineria</taxon>
    </lineage>
</organism>
<reference evidence="10" key="1">
    <citation type="submission" date="2018-05" db="EMBL/GenBank/DDBJ databases">
        <title>Ignatzschineria dubaiensis sp. nov., isolated from necrotic foot tissues of dromedaries (Camelus dromedarius) and associated maggots in Dubai, United Arab Emirates.</title>
        <authorList>
            <person name="Tsang C.C."/>
            <person name="Tang J.Y.M."/>
            <person name="Fong J.Y.H."/>
            <person name="Kinne J."/>
            <person name="Lee H.H."/>
            <person name="Joseph M."/>
            <person name="Jose S."/>
            <person name="Schuster R.K."/>
            <person name="Tang Y."/>
            <person name="Sivakumar S."/>
            <person name="Chen J.H.K."/>
            <person name="Teng J.L.L."/>
            <person name="Lau S.K.P."/>
            <person name="Wernery U."/>
            <person name="Woo P.C.Y."/>
        </authorList>
    </citation>
    <scope>NUCLEOTIDE SEQUENCE [LARGE SCALE GENOMIC DNA]</scope>
    <source>
        <strain evidence="10">KCTC 22644</strain>
    </source>
</reference>
<keyword evidence="5 7" id="KW-1133">Transmembrane helix</keyword>
<evidence type="ECO:0000256" key="5">
    <source>
        <dbReference type="ARBA" id="ARBA00022989"/>
    </source>
</evidence>
<dbReference type="PANTHER" id="PTHR30576">
    <property type="entry name" value="COLANIC BIOSYNTHESIS UDP-GLUCOSE LIPID CARRIER TRANSFERASE"/>
    <property type="match status" value="1"/>
</dbReference>
<keyword evidence="10" id="KW-1185">Reference proteome</keyword>
<dbReference type="NCBIfam" id="TIGR03025">
    <property type="entry name" value="EPS_sugtrans"/>
    <property type="match status" value="1"/>
</dbReference>
<sequence length="352" mass="40559">MHQFPGSRTIAFLFPTIAASWLLVIATLFFLRADYARSILAMSYIFANLWAICGFFIGRRYYTTKLALLPFGNISELKAHPHINTNVLKVPNLENRRYDAVVADLQSEIPAEWLKFLAECTLARIPVYDAKQLTERVTGRVKLNTLSENIYGVLYPSPIYELVKRWIEFLAVLITAPLWLPIMLITGIIIKLESPGSMFFTQNRVGLGNQDFTVYKLRSMCQNSEKEGAQFAKANDMRITRVGKFIRKTRIDEIPQFLNVLKGDMSLIGPRPEQRTFVEQFEKEISFYAYRHVVRPGITGWAQVTQGYAADTDETRIKLEHDFYYIKHFSLWLDILIVFKTIKTMLTGFGAR</sequence>
<dbReference type="EMBL" id="QEWQ01000001">
    <property type="protein sequence ID" value="PWD82164.1"/>
    <property type="molecule type" value="Genomic_DNA"/>
</dbReference>
<gene>
    <name evidence="9" type="ORF">DC083_02325</name>
</gene>
<dbReference type="OrthoDB" id="9808602at2"/>
<keyword evidence="3 9" id="KW-0808">Transferase</keyword>
<comment type="similarity">
    <text evidence="2">Belongs to the bacterial sugar transferase family.</text>
</comment>
<comment type="subcellular location">
    <subcellularLocation>
        <location evidence="1">Membrane</location>
        <topology evidence="1">Multi-pass membrane protein</topology>
    </subcellularLocation>
</comment>
<dbReference type="InterPro" id="IPR003362">
    <property type="entry name" value="Bact_transf"/>
</dbReference>
<feature type="transmembrane region" description="Helical" evidence="7">
    <location>
        <begin position="12"/>
        <end position="33"/>
    </location>
</feature>
<evidence type="ECO:0000256" key="6">
    <source>
        <dbReference type="ARBA" id="ARBA00023136"/>
    </source>
</evidence>
<evidence type="ECO:0000256" key="4">
    <source>
        <dbReference type="ARBA" id="ARBA00022692"/>
    </source>
</evidence>
<feature type="transmembrane region" description="Helical" evidence="7">
    <location>
        <begin position="169"/>
        <end position="190"/>
    </location>
</feature>
<evidence type="ECO:0000313" key="9">
    <source>
        <dbReference type="EMBL" id="PWD82164.1"/>
    </source>
</evidence>
<keyword evidence="6 7" id="KW-0472">Membrane</keyword>
<comment type="caution">
    <text evidence="9">The sequence shown here is derived from an EMBL/GenBank/DDBJ whole genome shotgun (WGS) entry which is preliminary data.</text>
</comment>
<name>A0A2U2AHM5_9GAMM</name>
<evidence type="ECO:0000256" key="1">
    <source>
        <dbReference type="ARBA" id="ARBA00004141"/>
    </source>
</evidence>
<evidence type="ECO:0000256" key="3">
    <source>
        <dbReference type="ARBA" id="ARBA00022679"/>
    </source>
</evidence>
<evidence type="ECO:0000256" key="7">
    <source>
        <dbReference type="SAM" id="Phobius"/>
    </source>
</evidence>
<dbReference type="InterPro" id="IPR017475">
    <property type="entry name" value="EPS_sugar_tfrase"/>
</dbReference>
<accession>A0A2U2AHM5</accession>
<evidence type="ECO:0000313" key="10">
    <source>
        <dbReference type="Proteomes" id="UP000245020"/>
    </source>
</evidence>
<dbReference type="GO" id="GO:0016020">
    <property type="term" value="C:membrane"/>
    <property type="evidence" value="ECO:0007669"/>
    <property type="project" value="UniProtKB-SubCell"/>
</dbReference>
<evidence type="ECO:0000259" key="8">
    <source>
        <dbReference type="Pfam" id="PF02397"/>
    </source>
</evidence>
<dbReference type="Pfam" id="PF02397">
    <property type="entry name" value="Bac_transf"/>
    <property type="match status" value="1"/>
</dbReference>